<dbReference type="AlphaFoldDB" id="A0A1I4A363"/>
<evidence type="ECO:0000313" key="2">
    <source>
        <dbReference type="Proteomes" id="UP000323300"/>
    </source>
</evidence>
<dbReference type="Proteomes" id="UP000323300">
    <property type="component" value="Unassembled WGS sequence"/>
</dbReference>
<keyword evidence="2" id="KW-1185">Reference proteome</keyword>
<dbReference type="EMBL" id="FOSL01000007">
    <property type="protein sequence ID" value="SFK50690.1"/>
    <property type="molecule type" value="Genomic_DNA"/>
</dbReference>
<name>A0A1I4A363_9HYPH</name>
<evidence type="ECO:0000313" key="1">
    <source>
        <dbReference type="EMBL" id="SFK50690.1"/>
    </source>
</evidence>
<sequence length="43" mass="4712">MQVGGRTVGVQREDFPRKEAEIVPVFAGFQTPRVRARPSTAGL</sequence>
<protein>
    <submittedName>
        <fullName evidence="1">Uncharacterized protein</fullName>
    </submittedName>
</protein>
<reference evidence="1 2" key="1">
    <citation type="submission" date="2016-10" db="EMBL/GenBank/DDBJ databases">
        <authorList>
            <person name="Varghese N."/>
            <person name="Submissions S."/>
        </authorList>
    </citation>
    <scope>NUCLEOTIDE SEQUENCE [LARGE SCALE GENOMIC DNA]</scope>
    <source>
        <strain evidence="1 2">DSM 21822</strain>
    </source>
</reference>
<proteinExistence type="predicted"/>
<accession>A0A1I4A363</accession>
<organism evidence="1 2">
    <name type="scientific">Neomesorhizobium albiziae</name>
    <dbReference type="NCBI Taxonomy" id="335020"/>
    <lineage>
        <taxon>Bacteria</taxon>
        <taxon>Pseudomonadati</taxon>
        <taxon>Pseudomonadota</taxon>
        <taxon>Alphaproteobacteria</taxon>
        <taxon>Hyphomicrobiales</taxon>
        <taxon>Phyllobacteriaceae</taxon>
        <taxon>Neomesorhizobium</taxon>
    </lineage>
</organism>
<gene>
    <name evidence="1" type="ORF">SAMN04488498_107124</name>
</gene>